<reference evidence="3" key="1">
    <citation type="submission" date="2021-01" db="EMBL/GenBank/DDBJ databases">
        <authorList>
            <person name="Corre E."/>
            <person name="Pelletier E."/>
            <person name="Niang G."/>
            <person name="Scheremetjew M."/>
            <person name="Finn R."/>
            <person name="Kale V."/>
            <person name="Holt S."/>
            <person name="Cochrane G."/>
            <person name="Meng A."/>
            <person name="Brown T."/>
            <person name="Cohen L."/>
        </authorList>
    </citation>
    <scope>NUCLEOTIDE SEQUENCE</scope>
    <source>
        <strain evidence="3">CCMP622</strain>
    </source>
</reference>
<sequence length="238" mass="26702">MQFLRLPIMDSFIDQQNIKMDAEISTDPDKKDKHLNVPYKKTAKNPLVANLALVSTKISPHVSAAMAKAALLRLGKIEEKAIQAALAKSNGIKKEGEKEGDDSGSMEVEKVKEEGDAKEVDVKSEEKNAAAKVEVDFKEVVDAAAMNDVIQHAFKNGAEKARELAAEEERKMKLLVNKMCEVVLQRINVKMTEMNNLDGWLKTEQEAASKYKEKWMMELHSMMKDPAVAKLMRRRGMD</sequence>
<name>A0A7S2XAN4_9EUKA</name>
<proteinExistence type="predicted"/>
<dbReference type="Pfam" id="PF16495">
    <property type="entry name" value="SWIRM-assoc_1"/>
    <property type="match status" value="1"/>
</dbReference>
<gene>
    <name evidence="3" type="ORF">LSP00402_LOCUS6108</name>
</gene>
<feature type="domain" description="SMARCC C-terminal" evidence="2">
    <location>
        <begin position="153"/>
        <end position="224"/>
    </location>
</feature>
<feature type="compositionally biased region" description="Basic and acidic residues" evidence="1">
    <location>
        <begin position="107"/>
        <end position="123"/>
    </location>
</feature>
<protein>
    <recommendedName>
        <fullName evidence="2">SMARCC C-terminal domain-containing protein</fullName>
    </recommendedName>
</protein>
<evidence type="ECO:0000313" key="3">
    <source>
        <dbReference type="EMBL" id="CAD9756254.1"/>
    </source>
</evidence>
<dbReference type="InterPro" id="IPR032451">
    <property type="entry name" value="SMARCC_C"/>
</dbReference>
<evidence type="ECO:0000259" key="2">
    <source>
        <dbReference type="Pfam" id="PF16495"/>
    </source>
</evidence>
<dbReference type="AlphaFoldDB" id="A0A7S2XAN4"/>
<accession>A0A7S2XAN4</accession>
<dbReference type="EMBL" id="HBHP01009881">
    <property type="protein sequence ID" value="CAD9756254.1"/>
    <property type="molecule type" value="Transcribed_RNA"/>
</dbReference>
<feature type="region of interest" description="Disordered" evidence="1">
    <location>
        <begin position="92"/>
        <end position="123"/>
    </location>
</feature>
<organism evidence="3">
    <name type="scientific">Lotharella oceanica</name>
    <dbReference type="NCBI Taxonomy" id="641309"/>
    <lineage>
        <taxon>Eukaryota</taxon>
        <taxon>Sar</taxon>
        <taxon>Rhizaria</taxon>
        <taxon>Cercozoa</taxon>
        <taxon>Chlorarachniophyceae</taxon>
        <taxon>Lotharella</taxon>
    </lineage>
</organism>
<evidence type="ECO:0000256" key="1">
    <source>
        <dbReference type="SAM" id="MobiDB-lite"/>
    </source>
</evidence>